<dbReference type="AlphaFoldDB" id="A0A6J0NCX8"/>
<dbReference type="GeneID" id="108852729"/>
<feature type="compositionally biased region" description="Basic and acidic residues" evidence="7">
    <location>
        <begin position="168"/>
        <end position="191"/>
    </location>
</feature>
<comment type="similarity">
    <text evidence="2">Belongs to the glycosyltransferase 47 family.</text>
</comment>
<comment type="subcellular location">
    <subcellularLocation>
        <location evidence="1">Golgi apparatus membrane</location>
        <topology evidence="1">Single-pass type II membrane protein</topology>
    </subcellularLocation>
</comment>
<evidence type="ECO:0000256" key="3">
    <source>
        <dbReference type="ARBA" id="ARBA00022676"/>
    </source>
</evidence>
<evidence type="ECO:0000259" key="9">
    <source>
        <dbReference type="Pfam" id="PF03016"/>
    </source>
</evidence>
<keyword evidence="8" id="KW-1133">Transmembrane helix</keyword>
<dbReference type="Proteomes" id="UP000504610">
    <property type="component" value="Chromosome 4"/>
</dbReference>
<feature type="compositionally biased region" description="Basic residues" evidence="7">
    <location>
        <begin position="133"/>
        <end position="149"/>
    </location>
</feature>
<keyword evidence="8" id="KW-0472">Membrane</keyword>
<feature type="compositionally biased region" description="Basic residues" evidence="7">
    <location>
        <begin position="214"/>
        <end position="224"/>
    </location>
</feature>
<dbReference type="Pfam" id="PF03016">
    <property type="entry name" value="Exostosin_GT47"/>
    <property type="match status" value="1"/>
</dbReference>
<proteinExistence type="inferred from homology"/>
<evidence type="ECO:0000256" key="8">
    <source>
        <dbReference type="SAM" id="Phobius"/>
    </source>
</evidence>
<protein>
    <submittedName>
        <fullName evidence="11">Probable xyloglucan galactosyltransferase GT11</fullName>
    </submittedName>
</protein>
<dbReference type="RefSeq" id="XP_018481723.2">
    <property type="nucleotide sequence ID" value="XM_018626221.2"/>
</dbReference>
<evidence type="ECO:0000256" key="6">
    <source>
        <dbReference type="ARBA" id="ARBA00023034"/>
    </source>
</evidence>
<name>A0A6J0NCX8_RAPSA</name>
<evidence type="ECO:0000256" key="7">
    <source>
        <dbReference type="SAM" id="MobiDB-lite"/>
    </source>
</evidence>
<dbReference type="PANTHER" id="PTHR11062">
    <property type="entry name" value="EXOSTOSIN HEPARAN SULFATE GLYCOSYLTRANSFERASE -RELATED"/>
    <property type="match status" value="1"/>
</dbReference>
<keyword evidence="8" id="KW-0812">Transmembrane</keyword>
<evidence type="ECO:0000256" key="4">
    <source>
        <dbReference type="ARBA" id="ARBA00022679"/>
    </source>
</evidence>
<reference evidence="10" key="1">
    <citation type="journal article" date="2019" name="Database">
        <title>The radish genome database (RadishGD): an integrated information resource for radish genomics.</title>
        <authorList>
            <person name="Yu H.J."/>
            <person name="Baek S."/>
            <person name="Lee Y.J."/>
            <person name="Cho A."/>
            <person name="Mun J.H."/>
        </authorList>
    </citation>
    <scope>NUCLEOTIDE SEQUENCE [LARGE SCALE GENOMIC DNA]</scope>
    <source>
        <strain evidence="10">cv. WK10039</strain>
    </source>
</reference>
<keyword evidence="4" id="KW-0808">Transferase</keyword>
<dbReference type="InterPro" id="IPR004263">
    <property type="entry name" value="Exostosin"/>
</dbReference>
<accession>A0A6J0NCX8</accession>
<evidence type="ECO:0000256" key="2">
    <source>
        <dbReference type="ARBA" id="ARBA00010271"/>
    </source>
</evidence>
<feature type="region of interest" description="Disordered" evidence="7">
    <location>
        <begin position="116"/>
        <end position="224"/>
    </location>
</feature>
<evidence type="ECO:0000256" key="5">
    <source>
        <dbReference type="ARBA" id="ARBA00022968"/>
    </source>
</evidence>
<sequence length="671" mass="78289">MRKPQRRGAMAMEKSSSKYRTHFWYVAVVSFLLWLVLLYLFNSSVKTVHNHERLFRQENVIDLPIHVSQKNHESDQAAVSDVDNIDLPVTGNDSSREFQISEDAKAVTDLVEELEKENVEDVKKRGDTAWSHRSTRSRGGHRESRRKRSSDKIRVRPNDDDDESNVDNSDKNDVTSKKKQLDDNNDVESKRGNGNLEDDNTSQGKKSNNIISRVKSRVNTKRNRPKVVVRPRVTRRNDPCRGKYVYMHDVPSLFNEELLKNCWTLSRWTDMCELTSNFGLGPRLPNMEGVSGWFATNQFTLEVIFHNRMKQYKCLTKDSSLASAVYVPYYPGLDLMRFLWGPFPSMRDAAALDLMKWLRERPEWKRMDGRDHFMVAGRTTWDFMRTPENESDWGNRLMILPEIRNMTMLLIESSPWNYHGFAVPYPTYFHPSTNAEILQWQNRMRRIKRRYLFSFVGAPRPNLGDSIRSEIMDQCKASRRKCKLLECVSGSQKCYKPDQIMKFFLSSTFCLQPPGDSYTRRSTFDSILAGCIPVFFHPGSAYAQYIWHLPKDIGKYSVFIPGKNVKEGKASIERVLSRIPRGKVVEMREEVIKLIPRLMYFNPSGKRGDAGRFEDAFDVAVEGVLGRVEGLRKRIEEGNEEIFDFPERFSWKYNVFGNIENHEWDSYFDRR</sequence>
<gene>
    <name evidence="11" type="primary">LOC108852729</name>
</gene>
<feature type="transmembrane region" description="Helical" evidence="8">
    <location>
        <begin position="21"/>
        <end position="41"/>
    </location>
</feature>
<evidence type="ECO:0000313" key="11">
    <source>
        <dbReference type="RefSeq" id="XP_018481723.2"/>
    </source>
</evidence>
<dbReference type="GO" id="GO:0016757">
    <property type="term" value="F:glycosyltransferase activity"/>
    <property type="evidence" value="ECO:0007669"/>
    <property type="project" value="UniProtKB-KW"/>
</dbReference>
<dbReference type="KEGG" id="rsz:108852729"/>
<dbReference type="GO" id="GO:0000139">
    <property type="term" value="C:Golgi membrane"/>
    <property type="evidence" value="ECO:0007669"/>
    <property type="project" value="UniProtKB-SubCell"/>
</dbReference>
<keyword evidence="10" id="KW-1185">Reference proteome</keyword>
<keyword evidence="3 11" id="KW-0328">Glycosyltransferase</keyword>
<organism evidence="10 11">
    <name type="scientific">Raphanus sativus</name>
    <name type="common">Radish</name>
    <name type="synonym">Raphanus raphanistrum var. sativus</name>
    <dbReference type="NCBI Taxonomy" id="3726"/>
    <lineage>
        <taxon>Eukaryota</taxon>
        <taxon>Viridiplantae</taxon>
        <taxon>Streptophyta</taxon>
        <taxon>Embryophyta</taxon>
        <taxon>Tracheophyta</taxon>
        <taxon>Spermatophyta</taxon>
        <taxon>Magnoliopsida</taxon>
        <taxon>eudicotyledons</taxon>
        <taxon>Gunneridae</taxon>
        <taxon>Pentapetalae</taxon>
        <taxon>rosids</taxon>
        <taxon>malvids</taxon>
        <taxon>Brassicales</taxon>
        <taxon>Brassicaceae</taxon>
        <taxon>Brassiceae</taxon>
        <taxon>Raphanus</taxon>
    </lineage>
</organism>
<feature type="compositionally biased region" description="Basic and acidic residues" evidence="7">
    <location>
        <begin position="116"/>
        <end position="127"/>
    </location>
</feature>
<reference evidence="11" key="2">
    <citation type="submission" date="2025-08" db="UniProtKB">
        <authorList>
            <consortium name="RefSeq"/>
        </authorList>
    </citation>
    <scope>IDENTIFICATION</scope>
    <source>
        <tissue evidence="11">Leaf</tissue>
    </source>
</reference>
<keyword evidence="6" id="KW-0333">Golgi apparatus</keyword>
<evidence type="ECO:0000313" key="10">
    <source>
        <dbReference type="Proteomes" id="UP000504610"/>
    </source>
</evidence>
<keyword evidence="5" id="KW-0735">Signal-anchor</keyword>
<feature type="compositionally biased region" description="Polar residues" evidence="7">
    <location>
        <begin position="201"/>
        <end position="211"/>
    </location>
</feature>
<evidence type="ECO:0000256" key="1">
    <source>
        <dbReference type="ARBA" id="ARBA00004323"/>
    </source>
</evidence>
<dbReference type="OrthoDB" id="1924787at2759"/>
<dbReference type="PANTHER" id="PTHR11062:SF319">
    <property type="entry name" value="EXOSTOSIN GT47 DOMAIN-CONTAINING PROTEIN"/>
    <property type="match status" value="1"/>
</dbReference>
<feature type="domain" description="Exostosin GT47" evidence="9">
    <location>
        <begin position="240"/>
        <end position="574"/>
    </location>
</feature>
<dbReference type="InterPro" id="IPR040911">
    <property type="entry name" value="Exostosin_GT47"/>
</dbReference>